<accession>A0ABD1MCN2</accession>
<comment type="caution">
    <text evidence="2">The sequence shown here is derived from an EMBL/GenBank/DDBJ whole genome shotgun (WGS) entry which is preliminary data.</text>
</comment>
<feature type="region of interest" description="Disordered" evidence="1">
    <location>
        <begin position="1"/>
        <end position="42"/>
    </location>
</feature>
<dbReference type="AlphaFoldDB" id="A0ABD1MCN2"/>
<protein>
    <submittedName>
        <fullName evidence="2">Uncharacterized protein</fullName>
    </submittedName>
</protein>
<evidence type="ECO:0000313" key="3">
    <source>
        <dbReference type="Proteomes" id="UP001603857"/>
    </source>
</evidence>
<feature type="compositionally biased region" description="Basic residues" evidence="1">
    <location>
        <begin position="1"/>
        <end position="10"/>
    </location>
</feature>
<keyword evidence="3" id="KW-1185">Reference proteome</keyword>
<sequence length="175" mass="20027">MEVSKLKMKTVTKEAMEIDNENRNEGEQFGSSKEFSKSAAHRALQRGAYSANGFTPSIFIKAANNLTTKIEGGSNLTPPAKNFKRKPNLAERFTRVKGNHNCETLGDFETDPDRFLGVTFRDHESPITLVKRLKTLNSAPQGQKWLRHREDGEEREVRGKFQQIYPIERREKVFV</sequence>
<reference evidence="2 3" key="1">
    <citation type="submission" date="2024-08" db="EMBL/GenBank/DDBJ databases">
        <title>Insights into the chromosomal genome structure of Flemingia macrophylla.</title>
        <authorList>
            <person name="Ding Y."/>
            <person name="Zhao Y."/>
            <person name="Bi W."/>
            <person name="Wu M."/>
            <person name="Zhao G."/>
            <person name="Gong Y."/>
            <person name="Li W."/>
            <person name="Zhang P."/>
        </authorList>
    </citation>
    <scope>NUCLEOTIDE SEQUENCE [LARGE SCALE GENOMIC DNA]</scope>
    <source>
        <strain evidence="2">DYQJB</strain>
        <tissue evidence="2">Leaf</tissue>
    </source>
</reference>
<evidence type="ECO:0000256" key="1">
    <source>
        <dbReference type="SAM" id="MobiDB-lite"/>
    </source>
</evidence>
<proteinExistence type="predicted"/>
<feature type="compositionally biased region" description="Basic and acidic residues" evidence="1">
    <location>
        <begin position="11"/>
        <end position="26"/>
    </location>
</feature>
<gene>
    <name evidence="2" type="ORF">Fmac_014761</name>
</gene>
<dbReference type="Proteomes" id="UP001603857">
    <property type="component" value="Unassembled WGS sequence"/>
</dbReference>
<name>A0ABD1MCN2_9FABA</name>
<organism evidence="2 3">
    <name type="scientific">Flemingia macrophylla</name>
    <dbReference type="NCBI Taxonomy" id="520843"/>
    <lineage>
        <taxon>Eukaryota</taxon>
        <taxon>Viridiplantae</taxon>
        <taxon>Streptophyta</taxon>
        <taxon>Embryophyta</taxon>
        <taxon>Tracheophyta</taxon>
        <taxon>Spermatophyta</taxon>
        <taxon>Magnoliopsida</taxon>
        <taxon>eudicotyledons</taxon>
        <taxon>Gunneridae</taxon>
        <taxon>Pentapetalae</taxon>
        <taxon>rosids</taxon>
        <taxon>fabids</taxon>
        <taxon>Fabales</taxon>
        <taxon>Fabaceae</taxon>
        <taxon>Papilionoideae</taxon>
        <taxon>50 kb inversion clade</taxon>
        <taxon>NPAAA clade</taxon>
        <taxon>indigoferoid/millettioid clade</taxon>
        <taxon>Phaseoleae</taxon>
        <taxon>Flemingia</taxon>
    </lineage>
</organism>
<evidence type="ECO:0000313" key="2">
    <source>
        <dbReference type="EMBL" id="KAL2333548.1"/>
    </source>
</evidence>
<dbReference type="EMBL" id="JBGMDY010000005">
    <property type="protein sequence ID" value="KAL2333548.1"/>
    <property type="molecule type" value="Genomic_DNA"/>
</dbReference>